<dbReference type="InterPro" id="IPR049625">
    <property type="entry name" value="Glyco_transf_61_cat"/>
</dbReference>
<proteinExistence type="predicted"/>
<feature type="domain" description="Glycosyltransferase 61 catalytic" evidence="1">
    <location>
        <begin position="140"/>
        <end position="304"/>
    </location>
</feature>
<keyword evidence="3" id="KW-1185">Reference proteome</keyword>
<accession>A0ABN5IR61</accession>
<evidence type="ECO:0000313" key="2">
    <source>
        <dbReference type="EMBL" id="AVQ01510.1"/>
    </source>
</evidence>
<evidence type="ECO:0000259" key="1">
    <source>
        <dbReference type="Pfam" id="PF04577"/>
    </source>
</evidence>
<dbReference type="RefSeq" id="WP_013078404.1">
    <property type="nucleotide sequence ID" value="NZ_CP027850.1"/>
</dbReference>
<dbReference type="EMBL" id="CP027850">
    <property type="protein sequence ID" value="AVQ01510.1"/>
    <property type="molecule type" value="Genomic_DNA"/>
</dbReference>
<name>A0ABN5IR61_9CAUL</name>
<sequence>MRVFPPIYPWNAFDSRRWMEASRTPVIPRIPSPKNLVVHADSEEMRHRLMSEFDHVHFERVGRLEGEFVSSDTGLLLFDRAGACLQANFPGGSSMASTLTFTEANQPGLWDYTQTLRDDWDALPLIENAAVFSHIYSGNYYHFCFELLQKFRLIQGFDVRVVVMPSPIYHNGVFREMISKALGDRLLLPASEVARLKNPMLVEAWQSDEGLRWLRALVGKSLPAEGRRYYIRRNPLKPRRGNNIAETDAFLAFLERHGFTTIDFGNGELSLSEQIDKLQGASFVLAAHGAGLTNLAYLKGPARIVEVFSRAVISTSFIRVSDALDLEHHAIIAETLDEQGDILVDCDLLESLVA</sequence>
<dbReference type="Proteomes" id="UP000240527">
    <property type="component" value="Chromosome"/>
</dbReference>
<evidence type="ECO:0000313" key="3">
    <source>
        <dbReference type="Proteomes" id="UP000240527"/>
    </source>
</evidence>
<protein>
    <submittedName>
        <fullName evidence="2">Glycosyltransferase family 61 protein</fullName>
    </submittedName>
</protein>
<gene>
    <name evidence="2" type="ORF">B7G68_06360</name>
</gene>
<reference evidence="2 3" key="1">
    <citation type="journal article" date="2015" name="Biotechnol. Bioeng.">
        <title>Genome sequence and phenotypic characterization of Caulobacter segnis.</title>
        <authorList>
            <person name="Patel S."/>
            <person name="Fletcher B."/>
            <person name="Scott D.C."/>
            <person name="Ely B."/>
        </authorList>
    </citation>
    <scope>NUCLEOTIDE SEQUENCE [LARGE SCALE GENOMIC DNA]</scope>
    <source>
        <strain evidence="2 3">TK0059</strain>
    </source>
</reference>
<dbReference type="Pfam" id="PF04577">
    <property type="entry name" value="Glyco_transf_61"/>
    <property type="match status" value="1"/>
</dbReference>
<organism evidence="2 3">
    <name type="scientific">Caulobacter segnis</name>
    <dbReference type="NCBI Taxonomy" id="88688"/>
    <lineage>
        <taxon>Bacteria</taxon>
        <taxon>Pseudomonadati</taxon>
        <taxon>Pseudomonadota</taxon>
        <taxon>Alphaproteobacteria</taxon>
        <taxon>Caulobacterales</taxon>
        <taxon>Caulobacteraceae</taxon>
        <taxon>Caulobacter</taxon>
    </lineage>
</organism>